<organism evidence="2 3">
    <name type="scientific">Blastomonas aquatica</name>
    <dbReference type="NCBI Taxonomy" id="1510276"/>
    <lineage>
        <taxon>Bacteria</taxon>
        <taxon>Pseudomonadati</taxon>
        <taxon>Pseudomonadota</taxon>
        <taxon>Alphaproteobacteria</taxon>
        <taxon>Sphingomonadales</taxon>
        <taxon>Sphingomonadaceae</taxon>
        <taxon>Blastomonas</taxon>
    </lineage>
</organism>
<accession>A0ABQ1IYE2</accession>
<evidence type="ECO:0000313" key="2">
    <source>
        <dbReference type="EMBL" id="GGB55433.1"/>
    </source>
</evidence>
<keyword evidence="1" id="KW-0472">Membrane</keyword>
<gene>
    <name evidence="2" type="ORF">GCM10010833_07700</name>
</gene>
<protein>
    <submittedName>
        <fullName evidence="2">Uncharacterized protein</fullName>
    </submittedName>
</protein>
<feature type="transmembrane region" description="Helical" evidence="1">
    <location>
        <begin position="392"/>
        <end position="412"/>
    </location>
</feature>
<feature type="transmembrane region" description="Helical" evidence="1">
    <location>
        <begin position="183"/>
        <end position="214"/>
    </location>
</feature>
<feature type="transmembrane region" description="Helical" evidence="1">
    <location>
        <begin position="326"/>
        <end position="349"/>
    </location>
</feature>
<feature type="transmembrane region" description="Helical" evidence="1">
    <location>
        <begin position="156"/>
        <end position="176"/>
    </location>
</feature>
<feature type="transmembrane region" description="Helical" evidence="1">
    <location>
        <begin position="220"/>
        <end position="238"/>
    </location>
</feature>
<evidence type="ECO:0000256" key="1">
    <source>
        <dbReference type="SAM" id="Phobius"/>
    </source>
</evidence>
<keyword evidence="1" id="KW-0812">Transmembrane</keyword>
<feature type="transmembrane region" description="Helical" evidence="1">
    <location>
        <begin position="369"/>
        <end position="385"/>
    </location>
</feature>
<comment type="caution">
    <text evidence="2">The sequence shown here is derived from an EMBL/GenBank/DDBJ whole genome shotgun (WGS) entry which is preliminary data.</text>
</comment>
<name>A0ABQ1IYE2_9SPHN</name>
<dbReference type="Proteomes" id="UP000614261">
    <property type="component" value="Unassembled WGS sequence"/>
</dbReference>
<feature type="transmembrane region" description="Helical" evidence="1">
    <location>
        <begin position="35"/>
        <end position="57"/>
    </location>
</feature>
<keyword evidence="3" id="KW-1185">Reference proteome</keyword>
<feature type="transmembrane region" description="Helical" evidence="1">
    <location>
        <begin position="105"/>
        <end position="126"/>
    </location>
</feature>
<feature type="transmembrane region" description="Helical" evidence="1">
    <location>
        <begin position="133"/>
        <end position="150"/>
    </location>
</feature>
<feature type="transmembrane region" description="Helical" evidence="1">
    <location>
        <begin position="293"/>
        <end position="314"/>
    </location>
</feature>
<keyword evidence="1" id="KW-1133">Transmembrane helix</keyword>
<dbReference type="EMBL" id="BMGD01000001">
    <property type="protein sequence ID" value="GGB55433.1"/>
    <property type="molecule type" value="Genomic_DNA"/>
</dbReference>
<reference evidence="3" key="1">
    <citation type="journal article" date="2019" name="Int. J. Syst. Evol. Microbiol.">
        <title>The Global Catalogue of Microorganisms (GCM) 10K type strain sequencing project: providing services to taxonomists for standard genome sequencing and annotation.</title>
        <authorList>
            <consortium name="The Broad Institute Genomics Platform"/>
            <consortium name="The Broad Institute Genome Sequencing Center for Infectious Disease"/>
            <person name="Wu L."/>
            <person name="Ma J."/>
        </authorList>
    </citation>
    <scope>NUCLEOTIDE SEQUENCE [LARGE SCALE GENOMIC DNA]</scope>
    <source>
        <strain evidence="3">CGMCC 1.12851</strain>
    </source>
</reference>
<evidence type="ECO:0000313" key="3">
    <source>
        <dbReference type="Proteomes" id="UP000614261"/>
    </source>
</evidence>
<proteinExistence type="predicted"/>
<sequence length="607" mass="64353">MDYAVLYKFGWAVMQVSLFKGRFHKESNWLSLVRLAWFGVGAFTGLLLILLVVRTYIGVPHWDSWGLLTNQQVLGGFFDSLNGHVSMAPRLIYAADIWLASGSSALSMGMTVLLLVADAWLLVWVCRKSGLSWVYQGFAVIMLLWAYPVANFMSAFNVQIVGVFVLATFAFAAMAFAKGSKGLWLSIAIAATAGFTMANGILAGFLLAPLAFILGRPGKAIATAAIGGAAIIGVYLLLATGSEDVLCTDVYDTQKAQSYLSLQSIGSMLGYLGVYLGAPIARIVFRTASFTDATLIVTGVLGYTGLLVGAFLSLRALFDPQQRQRPIVGFLMALLAFLVGTAAVTAYGRGVECPVYSAATSRYGTSADMFWMTIVLLVGALPLVDRPWARQIPAIGTLLFGLVIAASQPFIVKAMIVSPGLSPVATGKSGEQFLGGGHQADRVGARTAILSSTLDIAALRVIMLEPDATTLNTFDFLRRSRLAPFHPEWAALLGKPMPAGFNLRDRSCSGAVGLPVALPDGGWRIGGMLRGTASQFDHIVAVNSAGLVAGYAMRSPGRSFGEAAMNTNPGWQGHVNGRLGGGSVAVYAFDPDEKTACRFGQAGLPSV</sequence>
<feature type="transmembrane region" description="Helical" evidence="1">
    <location>
        <begin position="259"/>
        <end position="281"/>
    </location>
</feature>